<reference evidence="2 3" key="1">
    <citation type="submission" date="2018-12" db="EMBL/GenBank/DDBJ databases">
        <title>Unveiling genomic diversity among members of the Bifidobacterium pseudolongum species, a widely distributed gut commensal of the animal kingdom.</title>
        <authorList>
            <person name="Lugli G.A."/>
            <person name="Duranti S."/>
            <person name="Albert K."/>
            <person name="Mancabelli L."/>
            <person name="Napoli S."/>
            <person name="Viappiani A."/>
            <person name="Anzalone R."/>
            <person name="Longhi G."/>
            <person name="Milani C."/>
            <person name="Turroni F."/>
            <person name="Alessandri G."/>
            <person name="Sela D.A."/>
            <person name="Van Sinderen D."/>
            <person name="Ventura M."/>
        </authorList>
    </citation>
    <scope>NUCLEOTIDE SEQUENCE [LARGE SCALE GENOMIC DNA]</scope>
    <source>
        <strain evidence="2 3">2093B</strain>
    </source>
</reference>
<feature type="transmembrane region" description="Helical" evidence="1">
    <location>
        <begin position="453"/>
        <end position="474"/>
    </location>
</feature>
<evidence type="ECO:0000256" key="1">
    <source>
        <dbReference type="SAM" id="Phobius"/>
    </source>
</evidence>
<feature type="transmembrane region" description="Helical" evidence="1">
    <location>
        <begin position="98"/>
        <end position="124"/>
    </location>
</feature>
<evidence type="ECO:0000313" key="3">
    <source>
        <dbReference type="Proteomes" id="UP000292568"/>
    </source>
</evidence>
<dbReference type="EMBL" id="RYUH01000009">
    <property type="protein sequence ID" value="RYQ10982.1"/>
    <property type="molecule type" value="Genomic_DNA"/>
</dbReference>
<dbReference type="AlphaFoldDB" id="A0A4Q5A0W7"/>
<organism evidence="2 3">
    <name type="scientific">Bifidobacterium pseudolongum subsp. globosum</name>
    <dbReference type="NCBI Taxonomy" id="1690"/>
    <lineage>
        <taxon>Bacteria</taxon>
        <taxon>Bacillati</taxon>
        <taxon>Actinomycetota</taxon>
        <taxon>Actinomycetes</taxon>
        <taxon>Bifidobacteriales</taxon>
        <taxon>Bifidobacteriaceae</taxon>
        <taxon>Bifidobacterium</taxon>
    </lineage>
</organism>
<comment type="caution">
    <text evidence="2">The sequence shown here is derived from an EMBL/GenBank/DDBJ whole genome shotgun (WGS) entry which is preliminary data.</text>
</comment>
<name>A0A4Q5A0W7_9BIFI</name>
<keyword evidence="1" id="KW-0812">Transmembrane</keyword>
<proteinExistence type="predicted"/>
<feature type="transmembrane region" description="Helical" evidence="1">
    <location>
        <begin position="486"/>
        <end position="506"/>
    </location>
</feature>
<keyword evidence="1" id="KW-1133">Transmembrane helix</keyword>
<evidence type="ECO:0000313" key="2">
    <source>
        <dbReference type="EMBL" id="RYQ10982.1"/>
    </source>
</evidence>
<gene>
    <name evidence="2" type="ORF">PG2093B_0584</name>
</gene>
<feature type="transmembrane region" description="Helical" evidence="1">
    <location>
        <begin position="396"/>
        <end position="422"/>
    </location>
</feature>
<dbReference type="Proteomes" id="UP000292568">
    <property type="component" value="Unassembled WGS sequence"/>
</dbReference>
<feature type="transmembrane region" description="Helical" evidence="1">
    <location>
        <begin position="20"/>
        <end position="39"/>
    </location>
</feature>
<sequence length="517" mass="57432">MIQRLPFGVSVDYMLHNSGTSYAVAALIVLLIAIVWAYSCQQYRSRAVRIMSGVLPRQVILQDFCTQLWHMISAALVSGCVVVLVVCCIHGWRDTGRFLTVFAQYALIFVLIAMFAIMMALLVLRPRVRIIAERSMPFSRMHGGNVVLCSVTAILTMLSLAVGIGAIAQHRATMRDLHLWQPLGGVVSADLSLFADEDYWQAHQDQLREAFVQLEDKHDLALSESVALFFTPSQGDMPTTEQIRQAVAPYDDVVVCNSTFLTMFQVPNDELSRVSISELTPQLRDNVIEYSKLWTVDGGASMGERLYRWTGDSAFPSLTYGQATGAMRQSRNPLIILIDEPARTLSLSGFLLPALSNGNLVFTSADSLRNTLQQYGVEELISSTSTIANAVYTRTVWLQTTIVGCATAVVICIIAMLSLLWFSAQTWSVEHSHLIFVRHTAGQRFSRIALHRVMMVAAALVLIMPLVMAILPQLSVVELADNTSMWLSVYVLTAIGFNAILTVLATRRRYFAMAHRE</sequence>
<feature type="transmembrane region" description="Helical" evidence="1">
    <location>
        <begin position="68"/>
        <end position="92"/>
    </location>
</feature>
<keyword evidence="1" id="KW-0472">Membrane</keyword>
<feature type="transmembrane region" description="Helical" evidence="1">
    <location>
        <begin position="145"/>
        <end position="168"/>
    </location>
</feature>
<accession>A0A4Q5A0W7</accession>
<protein>
    <submittedName>
        <fullName evidence="2">Lantibiotic ABC transporter permease</fullName>
    </submittedName>
</protein>